<dbReference type="Ensembl" id="ENSSSCT00040019060.1">
    <property type="protein sequence ID" value="ENSSSCP00040007837.1"/>
    <property type="gene ID" value="ENSSSCG00040014258.1"/>
</dbReference>
<evidence type="ECO:0000313" key="2">
    <source>
        <dbReference type="Ensembl" id="ENSSSCP00040007837.1"/>
    </source>
</evidence>
<dbReference type="AlphaFoldDB" id="A0A8D1DKA4"/>
<sequence>MWSGLLPPGLNESDVELDSDDDEATLESSGLNLQEGKEDGTITETEISDIPTNGPKTEAEANVNAYEECPSGIPLNMWNKFQELHKKHSEQKTSNSTIRRKKRKRSRKDKLKNEEDSHNEQSKSETQWKELTQYFGVNDRFDPPVKKKKVEKSGLEKSIDQAVEEWNIEKAEELSNQLATREKALTEGAFLSSQAKGWPPGDAGRALPWGAGGVSPLRILYHRLIFINFGHFSVVFSFKCASLCHSVICAQLGRG</sequence>
<feature type="compositionally biased region" description="Basic and acidic residues" evidence="1">
    <location>
        <begin position="111"/>
        <end position="127"/>
    </location>
</feature>
<dbReference type="Ensembl" id="ENSSSCT00030066641.1">
    <property type="protein sequence ID" value="ENSSSCP00030030523.1"/>
    <property type="gene ID" value="ENSSSCG00030047722.1"/>
</dbReference>
<dbReference type="InterPro" id="IPR037690">
    <property type="entry name" value="FAM204A"/>
</dbReference>
<feature type="compositionally biased region" description="Acidic residues" evidence="1">
    <location>
        <begin position="13"/>
        <end position="25"/>
    </location>
</feature>
<feature type="compositionally biased region" description="Basic residues" evidence="1">
    <location>
        <begin position="98"/>
        <end position="110"/>
    </location>
</feature>
<proteinExistence type="predicted"/>
<dbReference type="PANTHER" id="PTHR14386:SF2">
    <property type="entry name" value="PROTEIN FAM204A"/>
    <property type="match status" value="1"/>
</dbReference>
<dbReference type="PANTHER" id="PTHR14386">
    <property type="entry name" value="PROTEIN FAM204A"/>
    <property type="match status" value="1"/>
</dbReference>
<dbReference type="Proteomes" id="UP000694722">
    <property type="component" value="Unplaced"/>
</dbReference>
<feature type="region of interest" description="Disordered" evidence="1">
    <location>
        <begin position="1"/>
        <end position="127"/>
    </location>
</feature>
<organism evidence="2 3">
    <name type="scientific">Sus scrofa</name>
    <name type="common">Pig</name>
    <dbReference type="NCBI Taxonomy" id="9823"/>
    <lineage>
        <taxon>Eukaryota</taxon>
        <taxon>Metazoa</taxon>
        <taxon>Chordata</taxon>
        <taxon>Craniata</taxon>
        <taxon>Vertebrata</taxon>
        <taxon>Euteleostomi</taxon>
        <taxon>Mammalia</taxon>
        <taxon>Eutheria</taxon>
        <taxon>Laurasiatheria</taxon>
        <taxon>Artiodactyla</taxon>
        <taxon>Suina</taxon>
        <taxon>Suidae</taxon>
        <taxon>Sus</taxon>
    </lineage>
</organism>
<evidence type="ECO:0000256" key="1">
    <source>
        <dbReference type="SAM" id="MobiDB-lite"/>
    </source>
</evidence>
<reference evidence="2" key="1">
    <citation type="submission" date="2025-05" db="UniProtKB">
        <authorList>
            <consortium name="Ensembl"/>
        </authorList>
    </citation>
    <scope>IDENTIFICATION</scope>
</reference>
<dbReference type="Proteomes" id="UP000694570">
    <property type="component" value="Unplaced"/>
</dbReference>
<accession>A0A8D1DKA4</accession>
<name>A0A8D1DKA4_PIG</name>
<feature type="compositionally biased region" description="Polar residues" evidence="1">
    <location>
        <begin position="42"/>
        <end position="55"/>
    </location>
</feature>
<protein>
    <submittedName>
        <fullName evidence="2">Family with sequence similarity 204 member A</fullName>
    </submittedName>
</protein>
<gene>
    <name evidence="2" type="primary">FAM204A</name>
</gene>
<evidence type="ECO:0000313" key="3">
    <source>
        <dbReference type="Proteomes" id="UP000694722"/>
    </source>
</evidence>